<organism evidence="2 3">
    <name type="scientific">Algoriphagus boseongensis</name>
    <dbReference type="NCBI Taxonomy" id="1442587"/>
    <lineage>
        <taxon>Bacteria</taxon>
        <taxon>Pseudomonadati</taxon>
        <taxon>Bacteroidota</taxon>
        <taxon>Cytophagia</taxon>
        <taxon>Cytophagales</taxon>
        <taxon>Cyclobacteriaceae</taxon>
        <taxon>Algoriphagus</taxon>
    </lineage>
</organism>
<dbReference type="GO" id="GO:0032259">
    <property type="term" value="P:methylation"/>
    <property type="evidence" value="ECO:0007669"/>
    <property type="project" value="UniProtKB-KW"/>
</dbReference>
<dbReference type="EMBL" id="SNYF01000005">
    <property type="protein sequence ID" value="TDQ19584.1"/>
    <property type="molecule type" value="Genomic_DNA"/>
</dbReference>
<dbReference type="SUPFAM" id="SSF53335">
    <property type="entry name" value="S-adenosyl-L-methionine-dependent methyltransferases"/>
    <property type="match status" value="1"/>
</dbReference>
<comment type="caution">
    <text evidence="2">The sequence shown here is derived from an EMBL/GenBank/DDBJ whole genome shotgun (WGS) entry which is preliminary data.</text>
</comment>
<accession>A0A4R6TDS4</accession>
<dbReference type="Pfam" id="PF05050">
    <property type="entry name" value="Methyltransf_21"/>
    <property type="match status" value="1"/>
</dbReference>
<evidence type="ECO:0000313" key="3">
    <source>
        <dbReference type="Proteomes" id="UP000294535"/>
    </source>
</evidence>
<dbReference type="Gene3D" id="3.40.50.150">
    <property type="entry name" value="Vaccinia Virus protein VP39"/>
    <property type="match status" value="1"/>
</dbReference>
<protein>
    <submittedName>
        <fullName evidence="2">FkbM family methyltransferase</fullName>
    </submittedName>
</protein>
<dbReference type="GO" id="GO:0008168">
    <property type="term" value="F:methyltransferase activity"/>
    <property type="evidence" value="ECO:0007669"/>
    <property type="project" value="UniProtKB-KW"/>
</dbReference>
<reference evidence="2 3" key="1">
    <citation type="submission" date="2019-03" db="EMBL/GenBank/DDBJ databases">
        <title>Genomic Encyclopedia of Type Strains, Phase III (KMG-III): the genomes of soil and plant-associated and newly described type strains.</title>
        <authorList>
            <person name="Whitman W."/>
        </authorList>
    </citation>
    <scope>NUCLEOTIDE SEQUENCE [LARGE SCALE GENOMIC DNA]</scope>
    <source>
        <strain evidence="2 3">CECT 8446</strain>
    </source>
</reference>
<keyword evidence="3" id="KW-1185">Reference proteome</keyword>
<dbReference type="InterPro" id="IPR006342">
    <property type="entry name" value="FkbM_mtfrase"/>
</dbReference>
<keyword evidence="2" id="KW-0489">Methyltransferase</keyword>
<keyword evidence="2" id="KW-0808">Transferase</keyword>
<dbReference type="InterPro" id="IPR029063">
    <property type="entry name" value="SAM-dependent_MTases_sf"/>
</dbReference>
<dbReference type="RefSeq" id="WP_133554024.1">
    <property type="nucleotide sequence ID" value="NZ_SNYF01000005.1"/>
</dbReference>
<gene>
    <name evidence="2" type="ORF">DFQ04_1407</name>
</gene>
<dbReference type="NCBIfam" id="TIGR01444">
    <property type="entry name" value="fkbM_fam"/>
    <property type="match status" value="1"/>
</dbReference>
<evidence type="ECO:0000259" key="1">
    <source>
        <dbReference type="Pfam" id="PF05050"/>
    </source>
</evidence>
<dbReference type="OrthoDB" id="9812600at2"/>
<evidence type="ECO:0000313" key="2">
    <source>
        <dbReference type="EMBL" id="TDQ19584.1"/>
    </source>
</evidence>
<dbReference type="InterPro" id="IPR052514">
    <property type="entry name" value="SAM-dependent_MTase"/>
</dbReference>
<dbReference type="PANTHER" id="PTHR34203">
    <property type="entry name" value="METHYLTRANSFERASE, FKBM FAMILY PROTEIN"/>
    <property type="match status" value="1"/>
</dbReference>
<sequence>MSFKKRTFHWITRQKRTAFGRLLSRFSLGIHHALENKINDNELSGEYWVLRKLAKLQLQIVFDVGANVGNWTKELKKNSPGSQVYLFEPVPETFDKLLQNLSKLESVYPNQLALSDSEGMLEFNFYPSQSYFSSVYPSSFGKESVIKQVPSTAGDYFCQKNQLSQIDLMKIDVEGLEGKVLAGFKEMIKNQKIRTIQFEYGPQAIDSKFLLRDFYDFFEENGYRVGKIYPSWIDWSTYSSGKENFILSNFLAVVSSDTKVFDLFPN</sequence>
<dbReference type="Proteomes" id="UP000294535">
    <property type="component" value="Unassembled WGS sequence"/>
</dbReference>
<feature type="domain" description="Methyltransferase FkbM" evidence="1">
    <location>
        <begin position="63"/>
        <end position="225"/>
    </location>
</feature>
<dbReference type="PANTHER" id="PTHR34203:SF15">
    <property type="entry name" value="SLL1173 PROTEIN"/>
    <property type="match status" value="1"/>
</dbReference>
<proteinExistence type="predicted"/>
<name>A0A4R6TDS4_9BACT</name>
<dbReference type="AlphaFoldDB" id="A0A4R6TDS4"/>